<gene>
    <name evidence="1" type="ORF">DI555_20525</name>
</gene>
<accession>A0A2W5NLZ6</accession>
<evidence type="ECO:0000313" key="2">
    <source>
        <dbReference type="Proteomes" id="UP000249082"/>
    </source>
</evidence>
<dbReference type="Proteomes" id="UP000249082">
    <property type="component" value="Unassembled WGS sequence"/>
</dbReference>
<name>A0A2W5NLZ6_9SPHN</name>
<protein>
    <submittedName>
        <fullName evidence="1">Uncharacterized protein</fullName>
    </submittedName>
</protein>
<dbReference type="EMBL" id="QFPX01000024">
    <property type="protein sequence ID" value="PZQ51795.1"/>
    <property type="molecule type" value="Genomic_DNA"/>
</dbReference>
<dbReference type="AlphaFoldDB" id="A0A2W5NLZ6"/>
<reference evidence="1 2" key="1">
    <citation type="submission" date="2017-08" db="EMBL/GenBank/DDBJ databases">
        <title>Infants hospitalized years apart are colonized by the same room-sourced microbial strains.</title>
        <authorList>
            <person name="Brooks B."/>
            <person name="Olm M.R."/>
            <person name="Firek B.A."/>
            <person name="Baker R."/>
            <person name="Thomas B.C."/>
            <person name="Morowitz M.J."/>
            <person name="Banfield J.F."/>
        </authorList>
    </citation>
    <scope>NUCLEOTIDE SEQUENCE [LARGE SCALE GENOMIC DNA]</scope>
    <source>
        <strain evidence="1">S2_005_002_R2_33</strain>
    </source>
</reference>
<evidence type="ECO:0000313" key="1">
    <source>
        <dbReference type="EMBL" id="PZQ51795.1"/>
    </source>
</evidence>
<proteinExistence type="predicted"/>
<organism evidence="1 2">
    <name type="scientific">Novosphingobium pentaromativorans</name>
    <dbReference type="NCBI Taxonomy" id="205844"/>
    <lineage>
        <taxon>Bacteria</taxon>
        <taxon>Pseudomonadati</taxon>
        <taxon>Pseudomonadota</taxon>
        <taxon>Alphaproteobacteria</taxon>
        <taxon>Sphingomonadales</taxon>
        <taxon>Sphingomonadaceae</taxon>
        <taxon>Novosphingobium</taxon>
    </lineage>
</organism>
<comment type="caution">
    <text evidence="1">The sequence shown here is derived from an EMBL/GenBank/DDBJ whole genome shotgun (WGS) entry which is preliminary data.</text>
</comment>
<sequence length="77" mass="8232">MNIYTLKFPDEGNAGALRLDFDAEDAAEALVTAHRKAADVRSGSGAELWLGARKLCTIRHSSAGAASRQQSARFQIA</sequence>